<dbReference type="GO" id="GO:0008270">
    <property type="term" value="F:zinc ion binding"/>
    <property type="evidence" value="ECO:0007669"/>
    <property type="project" value="InterPro"/>
</dbReference>
<keyword evidence="14" id="KW-1185">Reference proteome</keyword>
<dbReference type="Pfam" id="PF05033">
    <property type="entry name" value="Pre-SET"/>
    <property type="match status" value="1"/>
</dbReference>
<dbReference type="Gene3D" id="2.30.280.10">
    <property type="entry name" value="SRA-YDG"/>
    <property type="match status" value="1"/>
</dbReference>
<keyword evidence="5" id="KW-0949">S-adenosyl-L-methionine</keyword>
<gene>
    <name evidence="13" type="ORF">A4U43_UnF1230</name>
</gene>
<dbReference type="GO" id="GO:0003690">
    <property type="term" value="F:double-stranded DNA binding"/>
    <property type="evidence" value="ECO:0007669"/>
    <property type="project" value="TreeGrafter"/>
</dbReference>
<dbReference type="PROSITE" id="PS51015">
    <property type="entry name" value="YDG"/>
    <property type="match status" value="1"/>
</dbReference>
<accession>A0A1R3L7J0</accession>
<evidence type="ECO:0000313" key="13">
    <source>
        <dbReference type="EMBL" id="ONK55589.1"/>
    </source>
</evidence>
<dbReference type="PROSITE" id="PS51575">
    <property type="entry name" value="SAM_MT43_SUVAR39_2"/>
    <property type="match status" value="1"/>
</dbReference>
<dbReference type="GO" id="GO:0032259">
    <property type="term" value="P:methylation"/>
    <property type="evidence" value="ECO:0007669"/>
    <property type="project" value="UniProtKB-KW"/>
</dbReference>
<dbReference type="Pfam" id="PF00856">
    <property type="entry name" value="SET"/>
    <property type="match status" value="1"/>
</dbReference>
<dbReference type="GO" id="GO:0005694">
    <property type="term" value="C:chromosome"/>
    <property type="evidence" value="ECO:0007669"/>
    <property type="project" value="UniProtKB-SubCell"/>
</dbReference>
<dbReference type="SUPFAM" id="SSF88697">
    <property type="entry name" value="PUA domain-like"/>
    <property type="match status" value="1"/>
</dbReference>
<dbReference type="Gene3D" id="2.170.270.10">
    <property type="entry name" value="SET domain"/>
    <property type="match status" value="1"/>
</dbReference>
<dbReference type="GO" id="GO:0042054">
    <property type="term" value="F:histone methyltransferase activity"/>
    <property type="evidence" value="ECO:0007669"/>
    <property type="project" value="InterPro"/>
</dbReference>
<keyword evidence="2" id="KW-0158">Chromosome</keyword>
<sequence length="474" mass="53159">MTNSELRINMNKKLGPVPGVEVGDMFYFRFEMCLIGLHSQIMAGIDTMTAKFDNENDVVAVCIVSAGVYDNEDDDVDAIVYSGQGGSAGKDDQKLERGNLALERSLHRGTEIRVVRSAKDFTCQNGKIYIYDGIYKVHESWVDKGKAGFNVFKFKLLREAGQPEGIAMWRKTQKWIDNPSSRGSVIIPDISSGSENIPVCLVNDVDYEKGPSHFTYVTKVKYLSPINLIKPLHKCMCQNVCLPGDKNCLCAQQNGGDLPYSSNGLLVSRRPLIYECSGSCPCSVNCRNRVTQKGGKLKFEVFKTKDRGWGLRSWHPIRAGTFICEYTGEVMDKFRVYDYGEENEYIFQALTDGNTLKWNYIPQLLEELDVSQSSEAPKPLPFAINAKNMGNIARFMNHSCSPNVFWQPVQHDHGDEGYPHIMFFAIKHIPPMTELTYDYGLSKGDLGIDYSNGAGSRWTKKCLCGSSKCRGFFG</sequence>
<protein>
    <recommendedName>
        <fullName evidence="15">Histone-lysine N-methyltransferase</fullName>
    </recommendedName>
</protein>
<dbReference type="SUPFAM" id="SSF82199">
    <property type="entry name" value="SET domain"/>
    <property type="match status" value="1"/>
</dbReference>
<dbReference type="InterPro" id="IPR001214">
    <property type="entry name" value="SET_dom"/>
</dbReference>
<proteinExistence type="predicted"/>
<dbReference type="PROSITE" id="PS50868">
    <property type="entry name" value="POST_SET"/>
    <property type="match status" value="1"/>
</dbReference>
<keyword evidence="7 8" id="KW-0539">Nucleus</keyword>
<dbReference type="InterPro" id="IPR051357">
    <property type="entry name" value="H3K9_HMTase_SUVAR3-9"/>
</dbReference>
<dbReference type="InterPro" id="IPR007728">
    <property type="entry name" value="Pre-SET_dom"/>
</dbReference>
<dbReference type="SMART" id="SM00466">
    <property type="entry name" value="SRA"/>
    <property type="match status" value="1"/>
</dbReference>
<dbReference type="InterPro" id="IPR003105">
    <property type="entry name" value="SRA_YDG"/>
</dbReference>
<feature type="domain" description="Post-SET" evidence="11">
    <location>
        <begin position="458"/>
        <end position="474"/>
    </location>
</feature>
<evidence type="ECO:0000256" key="7">
    <source>
        <dbReference type="ARBA" id="ARBA00023242"/>
    </source>
</evidence>
<dbReference type="Proteomes" id="UP000243459">
    <property type="component" value="Unassembled WGS sequence"/>
</dbReference>
<dbReference type="SMART" id="SM00317">
    <property type="entry name" value="SET"/>
    <property type="match status" value="1"/>
</dbReference>
<dbReference type="GO" id="GO:0005634">
    <property type="term" value="C:nucleus"/>
    <property type="evidence" value="ECO:0007669"/>
    <property type="project" value="UniProtKB-SubCell"/>
</dbReference>
<keyword evidence="4" id="KW-0808">Transferase</keyword>
<evidence type="ECO:0000313" key="14">
    <source>
        <dbReference type="Proteomes" id="UP000243459"/>
    </source>
</evidence>
<dbReference type="PROSITE" id="PS50867">
    <property type="entry name" value="PRE_SET"/>
    <property type="match status" value="1"/>
</dbReference>
<evidence type="ECO:0000256" key="1">
    <source>
        <dbReference type="ARBA" id="ARBA00004286"/>
    </source>
</evidence>
<evidence type="ECO:0000259" key="12">
    <source>
        <dbReference type="PROSITE" id="PS51015"/>
    </source>
</evidence>
<evidence type="ECO:0000256" key="5">
    <source>
        <dbReference type="ARBA" id="ARBA00022691"/>
    </source>
</evidence>
<evidence type="ECO:0000256" key="4">
    <source>
        <dbReference type="ARBA" id="ARBA00022679"/>
    </source>
</evidence>
<evidence type="ECO:0000256" key="6">
    <source>
        <dbReference type="ARBA" id="ARBA00022853"/>
    </source>
</evidence>
<dbReference type="InterPro" id="IPR015947">
    <property type="entry name" value="PUA-like_sf"/>
</dbReference>
<dbReference type="InterPro" id="IPR046341">
    <property type="entry name" value="SET_dom_sf"/>
</dbReference>
<evidence type="ECO:0000256" key="3">
    <source>
        <dbReference type="ARBA" id="ARBA00022603"/>
    </source>
</evidence>
<evidence type="ECO:0000259" key="9">
    <source>
        <dbReference type="PROSITE" id="PS50280"/>
    </source>
</evidence>
<evidence type="ECO:0008006" key="15">
    <source>
        <dbReference type="Google" id="ProtNLM"/>
    </source>
</evidence>
<dbReference type="PANTHER" id="PTHR45660:SF13">
    <property type="entry name" value="HISTONE-LYSINE N-METHYLTRANSFERASE SETMAR"/>
    <property type="match status" value="1"/>
</dbReference>
<dbReference type="SMART" id="SM00468">
    <property type="entry name" value="PreSET"/>
    <property type="match status" value="1"/>
</dbReference>
<dbReference type="OMA" id="GGCFICE"/>
<feature type="domain" description="Pre-SET" evidence="10">
    <location>
        <begin position="233"/>
        <end position="294"/>
    </location>
</feature>
<dbReference type="InterPro" id="IPR036987">
    <property type="entry name" value="SRA-YDG_sf"/>
</dbReference>
<comment type="subcellular location">
    <subcellularLocation>
        <location evidence="1">Chromosome</location>
    </subcellularLocation>
    <subcellularLocation>
        <location evidence="8">Nucleus</location>
    </subcellularLocation>
</comment>
<dbReference type="InterPro" id="IPR025794">
    <property type="entry name" value="H3-K9-MeTrfase_plant"/>
</dbReference>
<dbReference type="PROSITE" id="PS50280">
    <property type="entry name" value="SET"/>
    <property type="match status" value="1"/>
</dbReference>
<keyword evidence="3" id="KW-0489">Methyltransferase</keyword>
<dbReference type="AlphaFoldDB" id="A0A1R3L7J0"/>
<dbReference type="PANTHER" id="PTHR45660">
    <property type="entry name" value="HISTONE-LYSINE N-METHYLTRANSFERASE SETMAR"/>
    <property type="match status" value="1"/>
</dbReference>
<dbReference type="InterPro" id="IPR003616">
    <property type="entry name" value="Post-SET_dom"/>
</dbReference>
<feature type="domain" description="YDG" evidence="12">
    <location>
        <begin position="15"/>
        <end position="158"/>
    </location>
</feature>
<name>A0A1R3L7J0_ASPOF</name>
<reference evidence="14" key="1">
    <citation type="journal article" date="2017" name="Nat. Commun.">
        <title>The asparagus genome sheds light on the origin and evolution of a young Y chromosome.</title>
        <authorList>
            <person name="Harkess A."/>
            <person name="Zhou J."/>
            <person name="Xu C."/>
            <person name="Bowers J.E."/>
            <person name="Van der Hulst R."/>
            <person name="Ayyampalayam S."/>
            <person name="Mercati F."/>
            <person name="Riccardi P."/>
            <person name="McKain M.R."/>
            <person name="Kakrana A."/>
            <person name="Tang H."/>
            <person name="Ray J."/>
            <person name="Groenendijk J."/>
            <person name="Arikit S."/>
            <person name="Mathioni S.M."/>
            <person name="Nakano M."/>
            <person name="Shan H."/>
            <person name="Telgmann-Rauber A."/>
            <person name="Kanno A."/>
            <person name="Yue Z."/>
            <person name="Chen H."/>
            <person name="Li W."/>
            <person name="Chen Y."/>
            <person name="Xu X."/>
            <person name="Zhang Y."/>
            <person name="Luo S."/>
            <person name="Chen H."/>
            <person name="Gao J."/>
            <person name="Mao Z."/>
            <person name="Pires J.C."/>
            <person name="Luo M."/>
            <person name="Kudrna D."/>
            <person name="Wing R.A."/>
            <person name="Meyers B.C."/>
            <person name="Yi K."/>
            <person name="Kong H."/>
            <person name="Lavrijsen P."/>
            <person name="Sunseri F."/>
            <person name="Falavigna A."/>
            <person name="Ye Y."/>
            <person name="Leebens-Mack J.H."/>
            <person name="Chen G."/>
        </authorList>
    </citation>
    <scope>NUCLEOTIDE SEQUENCE [LARGE SCALE GENOMIC DNA]</scope>
    <source>
        <strain evidence="14">cv. DH0086</strain>
    </source>
</reference>
<feature type="domain" description="SET" evidence="9">
    <location>
        <begin position="297"/>
        <end position="440"/>
    </location>
</feature>
<dbReference type="EMBL" id="KV863363">
    <property type="protein sequence ID" value="ONK55589.1"/>
    <property type="molecule type" value="Genomic_DNA"/>
</dbReference>
<evidence type="ECO:0000259" key="10">
    <source>
        <dbReference type="PROSITE" id="PS50867"/>
    </source>
</evidence>
<keyword evidence="6" id="KW-0156">Chromatin regulator</keyword>
<dbReference type="Gramene" id="ONK55589">
    <property type="protein sequence ID" value="ONK55589"/>
    <property type="gene ID" value="A4U43_UnF1230"/>
</dbReference>
<evidence type="ECO:0000259" key="11">
    <source>
        <dbReference type="PROSITE" id="PS50868"/>
    </source>
</evidence>
<evidence type="ECO:0000256" key="2">
    <source>
        <dbReference type="ARBA" id="ARBA00022454"/>
    </source>
</evidence>
<organism evidence="13 14">
    <name type="scientific">Asparagus officinalis</name>
    <name type="common">Garden asparagus</name>
    <dbReference type="NCBI Taxonomy" id="4686"/>
    <lineage>
        <taxon>Eukaryota</taxon>
        <taxon>Viridiplantae</taxon>
        <taxon>Streptophyta</taxon>
        <taxon>Embryophyta</taxon>
        <taxon>Tracheophyta</taxon>
        <taxon>Spermatophyta</taxon>
        <taxon>Magnoliopsida</taxon>
        <taxon>Liliopsida</taxon>
        <taxon>Asparagales</taxon>
        <taxon>Asparagaceae</taxon>
        <taxon>Asparagoideae</taxon>
        <taxon>Asparagus</taxon>
    </lineage>
</organism>
<dbReference type="Pfam" id="PF02182">
    <property type="entry name" value="SAD_SRA"/>
    <property type="match status" value="1"/>
</dbReference>
<evidence type="ECO:0000256" key="8">
    <source>
        <dbReference type="PROSITE-ProRule" id="PRU00358"/>
    </source>
</evidence>